<protein>
    <submittedName>
        <fullName evidence="1">Variant-specific surface protein</fullName>
    </submittedName>
</protein>
<accession>V6TSV7</accession>
<reference evidence="2" key="1">
    <citation type="submission" date="2012-02" db="EMBL/GenBank/DDBJ databases">
        <title>Genome sequencing of Giardia lamblia Genotypes A2 and B isolates (DH and GS) and comparative analysis with the genomes of Genotypes A1 and E (WB and Pig).</title>
        <authorList>
            <person name="Adam R."/>
            <person name="Dahlstrom E."/>
            <person name="Martens C."/>
            <person name="Bruno D."/>
            <person name="Barbian K."/>
            <person name="Porcella S.F."/>
            <person name="Nash T."/>
        </authorList>
    </citation>
    <scope>NUCLEOTIDE SEQUENCE</scope>
    <source>
        <strain evidence="2">GS</strain>
    </source>
</reference>
<dbReference type="EMBL" id="AHHH01000321">
    <property type="protein sequence ID" value="ESU40110.1"/>
    <property type="molecule type" value="Genomic_DNA"/>
</dbReference>
<evidence type="ECO:0000313" key="1">
    <source>
        <dbReference type="EMBL" id="ESU40110.1"/>
    </source>
</evidence>
<dbReference type="AlphaFoldDB" id="V6TSV7"/>
<sequence length="72" mass="8173">VCRLGCALARLLLRIQGRISRLVGQIVAASQLWPIYSSNDVGLHRVKEWMLQHPCSQERRVQGGKRRGVHDV</sequence>
<comment type="caution">
    <text evidence="1">The sequence shown here is derived from an EMBL/GenBank/DDBJ whole genome shotgun (WGS) entry which is preliminary data.</text>
</comment>
<evidence type="ECO:0000313" key="2">
    <source>
        <dbReference type="Proteomes" id="UP000018040"/>
    </source>
</evidence>
<feature type="non-terminal residue" evidence="1">
    <location>
        <position position="1"/>
    </location>
</feature>
<proteinExistence type="predicted"/>
<gene>
    <name evidence="1" type="ORF">GSB_154529</name>
</gene>
<name>V6TSV7_GIAIN</name>
<reference evidence="1 2" key="2">
    <citation type="journal article" date="2013" name="Genome Biol. Evol.">
        <title>Genome sequencing of Giardia lamblia genotypes A2 and B isolates (DH and GS) and comparative analysis with the genomes of genotypes A1 and E (WB and Pig).</title>
        <authorList>
            <person name="Adam R.D."/>
            <person name="Dahlstrom E.W."/>
            <person name="Martens C.A."/>
            <person name="Bruno D.P."/>
            <person name="Barbian K.D."/>
            <person name="Ricklefs S.M."/>
            <person name="Hernandez M.M."/>
            <person name="Narla N.P."/>
            <person name="Patel R.B."/>
            <person name="Porcella S.F."/>
            <person name="Nash T.E."/>
        </authorList>
    </citation>
    <scope>NUCLEOTIDE SEQUENCE [LARGE SCALE GENOMIC DNA]</scope>
    <source>
        <strain evidence="1 2">GS</strain>
    </source>
</reference>
<dbReference type="Proteomes" id="UP000018040">
    <property type="component" value="Unassembled WGS sequence"/>
</dbReference>
<organism evidence="1 2">
    <name type="scientific">Giardia intestinalis</name>
    <name type="common">Giardia lamblia</name>
    <dbReference type="NCBI Taxonomy" id="5741"/>
    <lineage>
        <taxon>Eukaryota</taxon>
        <taxon>Metamonada</taxon>
        <taxon>Diplomonadida</taxon>
        <taxon>Hexamitidae</taxon>
        <taxon>Giardiinae</taxon>
        <taxon>Giardia</taxon>
    </lineage>
</organism>